<sequence>IPFILQKYFFNIFSRQIIEKAKVEILTFLSAHALKNFVKIRKRFQKKTKNSNKKNCAKLLAIKKRMSRIEDEKLKEKDQIRVIPVSFEQRCFDKNWILQSNQLEQVNHFLCLVCKQVANNPVEICCAQHKDMDESLIAGESCLKQFLDSNNNTCPKSKHLEILQECVISKEKLKDLKYHLDNSCSLKMVNCWFKSFECNQLCLEYELEKHLTSMMKYHFDLVIKKVALFKEIIQQQHEEKKQLQSENEKLKEQIDLDKKKQYEEILKALILKQDILNSNYHQGFFFVNKTLLNELEKLKQEIQLKDQIILEKEKEIKKLQEKNKNNEEDDNQFYYHIIPNIKETSTFNFDLFRSSSKLLKIFKGHTDYVNSIDYSAFDCKQLICSGSGDKTVRVWDVENNKQIQLFSGHSDSVNCVKFSIYHYHNYHRNVICSSSWDNTIRFWDIKRNQQLQVFNQHTDGVCGIAFSTFNGGRYLCSGSGDNTIHLWDVETSKSLHVFDGHEESVLCVDISPFQSNISNNESNSISVIGGNGYTICSGSNDNTIRIWDIETTKQLILFKGHEDAVMSVKYETNESRINGGANTILSASDDHSVRLWDIRSGQ</sequence>
<keyword evidence="4" id="KW-0175">Coiled coil</keyword>
<evidence type="ECO:0000256" key="3">
    <source>
        <dbReference type="PROSITE-ProRule" id="PRU00221"/>
    </source>
</evidence>
<evidence type="ECO:0000313" key="6">
    <source>
        <dbReference type="Proteomes" id="UP000023152"/>
    </source>
</evidence>
<name>X6M003_RETFI</name>
<dbReference type="CDD" id="cd00200">
    <property type="entry name" value="WD40"/>
    <property type="match status" value="1"/>
</dbReference>
<protein>
    <submittedName>
        <fullName evidence="5">WD-40 repeat protein</fullName>
    </submittedName>
</protein>
<dbReference type="PANTHER" id="PTHR19879">
    <property type="entry name" value="TRANSCRIPTION INITIATION FACTOR TFIID"/>
    <property type="match status" value="1"/>
</dbReference>
<dbReference type="EMBL" id="ASPP01026107">
    <property type="protein sequence ID" value="ETO07498.1"/>
    <property type="molecule type" value="Genomic_DNA"/>
</dbReference>
<dbReference type="SMART" id="SM00320">
    <property type="entry name" value="WD40"/>
    <property type="match status" value="5"/>
</dbReference>
<evidence type="ECO:0000256" key="2">
    <source>
        <dbReference type="ARBA" id="ARBA00022737"/>
    </source>
</evidence>
<dbReference type="InterPro" id="IPR036322">
    <property type="entry name" value="WD40_repeat_dom_sf"/>
</dbReference>
<dbReference type="SUPFAM" id="SSF50978">
    <property type="entry name" value="WD40 repeat-like"/>
    <property type="match status" value="1"/>
</dbReference>
<organism evidence="5 6">
    <name type="scientific">Reticulomyxa filosa</name>
    <dbReference type="NCBI Taxonomy" id="46433"/>
    <lineage>
        <taxon>Eukaryota</taxon>
        <taxon>Sar</taxon>
        <taxon>Rhizaria</taxon>
        <taxon>Retaria</taxon>
        <taxon>Foraminifera</taxon>
        <taxon>Monothalamids</taxon>
        <taxon>Reticulomyxidae</taxon>
        <taxon>Reticulomyxa</taxon>
    </lineage>
</organism>
<keyword evidence="1 3" id="KW-0853">WD repeat</keyword>
<dbReference type="Pfam" id="PF00400">
    <property type="entry name" value="WD40"/>
    <property type="match status" value="5"/>
</dbReference>
<accession>X6M003</accession>
<dbReference type="InterPro" id="IPR020472">
    <property type="entry name" value="WD40_PAC1"/>
</dbReference>
<dbReference type="PROSITE" id="PS50294">
    <property type="entry name" value="WD_REPEATS_REGION"/>
    <property type="match status" value="4"/>
</dbReference>
<dbReference type="InterPro" id="IPR015943">
    <property type="entry name" value="WD40/YVTN_repeat-like_dom_sf"/>
</dbReference>
<keyword evidence="6" id="KW-1185">Reference proteome</keyword>
<feature type="coiled-coil region" evidence="4">
    <location>
        <begin position="288"/>
        <end position="332"/>
    </location>
</feature>
<dbReference type="Gene3D" id="2.130.10.10">
    <property type="entry name" value="YVTN repeat-like/Quinoprotein amine dehydrogenase"/>
    <property type="match status" value="2"/>
</dbReference>
<evidence type="ECO:0000256" key="4">
    <source>
        <dbReference type="SAM" id="Coils"/>
    </source>
</evidence>
<dbReference type="PANTHER" id="PTHR19879:SF9">
    <property type="entry name" value="TRANSCRIPTION INITIATION FACTOR TFIID SUBUNIT 5"/>
    <property type="match status" value="1"/>
</dbReference>
<dbReference type="PROSITE" id="PS00678">
    <property type="entry name" value="WD_REPEATS_1"/>
    <property type="match status" value="5"/>
</dbReference>
<feature type="repeat" description="WD" evidence="3">
    <location>
        <begin position="362"/>
        <end position="405"/>
    </location>
</feature>
<feature type="coiled-coil region" evidence="4">
    <location>
        <begin position="226"/>
        <end position="260"/>
    </location>
</feature>
<reference evidence="5 6" key="1">
    <citation type="journal article" date="2013" name="Curr. Biol.">
        <title>The Genome of the Foraminiferan Reticulomyxa filosa.</title>
        <authorList>
            <person name="Glockner G."/>
            <person name="Hulsmann N."/>
            <person name="Schleicher M."/>
            <person name="Noegel A.A."/>
            <person name="Eichinger L."/>
            <person name="Gallinger C."/>
            <person name="Pawlowski J."/>
            <person name="Sierra R."/>
            <person name="Euteneuer U."/>
            <person name="Pillet L."/>
            <person name="Moustafa A."/>
            <person name="Platzer M."/>
            <person name="Groth M."/>
            <person name="Szafranski K."/>
            <person name="Schliwa M."/>
        </authorList>
    </citation>
    <scope>NUCLEOTIDE SEQUENCE [LARGE SCALE GENOMIC DNA]</scope>
</reference>
<dbReference type="InterPro" id="IPR019775">
    <property type="entry name" value="WD40_repeat_CS"/>
</dbReference>
<proteinExistence type="predicted"/>
<feature type="non-terminal residue" evidence="5">
    <location>
        <position position="1"/>
    </location>
</feature>
<feature type="repeat" description="WD" evidence="3">
    <location>
        <begin position="406"/>
        <end position="453"/>
    </location>
</feature>
<dbReference type="Proteomes" id="UP000023152">
    <property type="component" value="Unassembled WGS sequence"/>
</dbReference>
<dbReference type="InterPro" id="IPR001680">
    <property type="entry name" value="WD40_rpt"/>
</dbReference>
<feature type="repeat" description="WD" evidence="3">
    <location>
        <begin position="531"/>
        <end position="557"/>
    </location>
</feature>
<gene>
    <name evidence="5" type="ORF">RFI_29896</name>
</gene>
<feature type="repeat" description="WD" evidence="3">
    <location>
        <begin position="454"/>
        <end position="497"/>
    </location>
</feature>
<evidence type="ECO:0000256" key="1">
    <source>
        <dbReference type="ARBA" id="ARBA00022574"/>
    </source>
</evidence>
<comment type="caution">
    <text evidence="5">The sequence shown here is derived from an EMBL/GenBank/DDBJ whole genome shotgun (WGS) entry which is preliminary data.</text>
</comment>
<keyword evidence="2" id="KW-0677">Repeat</keyword>
<dbReference type="PRINTS" id="PR00320">
    <property type="entry name" value="GPROTEINBRPT"/>
</dbReference>
<dbReference type="AlphaFoldDB" id="X6M003"/>
<evidence type="ECO:0000313" key="5">
    <source>
        <dbReference type="EMBL" id="ETO07498.1"/>
    </source>
</evidence>
<feature type="repeat" description="WD" evidence="3">
    <location>
        <begin position="558"/>
        <end position="602"/>
    </location>
</feature>
<dbReference type="PROSITE" id="PS50082">
    <property type="entry name" value="WD_REPEATS_2"/>
    <property type="match status" value="5"/>
</dbReference>